<gene>
    <name evidence="1" type="ORF">IF129_25140</name>
</gene>
<name>A0A927F656_9ACTN</name>
<keyword evidence="2" id="KW-1185">Reference proteome</keyword>
<reference evidence="1" key="1">
    <citation type="submission" date="2020-09" db="EMBL/GenBank/DDBJ databases">
        <title>Secondary metabolite and genome analysis of marine Streptomyces chumphonensis KK1-2T.</title>
        <authorList>
            <person name="Phongsopitanun W."/>
            <person name="Kanchanasin P."/>
            <person name="Pittayakhajonwut P."/>
            <person name="Suwanborirux K."/>
            <person name="Tanasupawat S."/>
        </authorList>
    </citation>
    <scope>NUCLEOTIDE SEQUENCE</scope>
    <source>
        <strain evidence="1">KK1-2</strain>
    </source>
</reference>
<evidence type="ECO:0000313" key="2">
    <source>
        <dbReference type="Proteomes" id="UP000632289"/>
    </source>
</evidence>
<protein>
    <submittedName>
        <fullName evidence="1">Uncharacterized protein</fullName>
    </submittedName>
</protein>
<dbReference type="RefSeq" id="WP_191212133.1">
    <property type="nucleotide sequence ID" value="NZ_BAABKL010000005.1"/>
</dbReference>
<comment type="caution">
    <text evidence="1">The sequence shown here is derived from an EMBL/GenBank/DDBJ whole genome shotgun (WGS) entry which is preliminary data.</text>
</comment>
<proteinExistence type="predicted"/>
<dbReference type="Proteomes" id="UP000632289">
    <property type="component" value="Unassembled WGS sequence"/>
</dbReference>
<evidence type="ECO:0000313" key="1">
    <source>
        <dbReference type="EMBL" id="MBD3934834.1"/>
    </source>
</evidence>
<accession>A0A927F656</accession>
<dbReference type="AlphaFoldDB" id="A0A927F656"/>
<sequence length="187" mass="20839">MRAADLDRPWTADPKRTRSTYTAWEKRVDHTRALTGWASCRAQYSRRNSALQAANELAADAAEQAATAAGAYPHVVTLIQLRARCLVAGQLMFDRIRISEYEQSTRGLLLGAGLETPRPRTGLKAFRSAPATRAGAPLRVQETHLMSTTDETIRYTADLGLLADRHVLLIERGWDPFKNRWALTGVH</sequence>
<organism evidence="1 2">
    <name type="scientific">Streptomyces chumphonensis</name>
    <dbReference type="NCBI Taxonomy" id="1214925"/>
    <lineage>
        <taxon>Bacteria</taxon>
        <taxon>Bacillati</taxon>
        <taxon>Actinomycetota</taxon>
        <taxon>Actinomycetes</taxon>
        <taxon>Kitasatosporales</taxon>
        <taxon>Streptomycetaceae</taxon>
        <taxon>Streptomyces</taxon>
    </lineage>
</organism>
<dbReference type="EMBL" id="JACXYU010000021">
    <property type="protein sequence ID" value="MBD3934834.1"/>
    <property type="molecule type" value="Genomic_DNA"/>
</dbReference>